<dbReference type="Ensembl" id="ENSPSIT00000001686.1">
    <property type="protein sequence ID" value="ENSPSIP00000001681.1"/>
    <property type="gene ID" value="ENSPSIG00000001686.1"/>
</dbReference>
<name>K7F0X1_PELSI</name>
<organism evidence="1 2">
    <name type="scientific">Pelodiscus sinensis</name>
    <name type="common">Chinese softshell turtle</name>
    <name type="synonym">Trionyx sinensis</name>
    <dbReference type="NCBI Taxonomy" id="13735"/>
    <lineage>
        <taxon>Eukaryota</taxon>
        <taxon>Metazoa</taxon>
        <taxon>Chordata</taxon>
        <taxon>Craniata</taxon>
        <taxon>Vertebrata</taxon>
        <taxon>Euteleostomi</taxon>
        <taxon>Archelosauria</taxon>
        <taxon>Testudinata</taxon>
        <taxon>Testudines</taxon>
        <taxon>Cryptodira</taxon>
        <taxon>Trionychia</taxon>
        <taxon>Trionychidae</taxon>
        <taxon>Pelodiscus</taxon>
    </lineage>
</organism>
<proteinExistence type="predicted"/>
<evidence type="ECO:0000313" key="1">
    <source>
        <dbReference type="Ensembl" id="ENSPSIP00000001681.1"/>
    </source>
</evidence>
<reference evidence="2" key="1">
    <citation type="submission" date="2011-10" db="EMBL/GenBank/DDBJ databases">
        <authorList>
            <consortium name="Soft-shell Turtle Genome Consortium"/>
        </authorList>
    </citation>
    <scope>NUCLEOTIDE SEQUENCE [LARGE SCALE GENOMIC DNA]</scope>
    <source>
        <strain evidence="2">Daiwa-1</strain>
    </source>
</reference>
<dbReference type="HOGENOM" id="CLU_220809_0_0_1"/>
<accession>K7F0X1</accession>
<keyword evidence="2" id="KW-1185">Reference proteome</keyword>
<dbReference type="Proteomes" id="UP000007267">
    <property type="component" value="Unassembled WGS sequence"/>
</dbReference>
<evidence type="ECO:0000313" key="2">
    <source>
        <dbReference type="Proteomes" id="UP000007267"/>
    </source>
</evidence>
<dbReference type="AlphaFoldDB" id="K7F0X1"/>
<dbReference type="EMBL" id="AGCU01028994">
    <property type="status" value="NOT_ANNOTATED_CDS"/>
    <property type="molecule type" value="Genomic_DNA"/>
</dbReference>
<protein>
    <submittedName>
        <fullName evidence="1">Uncharacterized protein</fullName>
    </submittedName>
</protein>
<reference evidence="1" key="3">
    <citation type="submission" date="2025-08" db="UniProtKB">
        <authorList>
            <consortium name="Ensembl"/>
        </authorList>
    </citation>
    <scope>IDENTIFICATION</scope>
</reference>
<reference evidence="1" key="4">
    <citation type="submission" date="2025-09" db="UniProtKB">
        <authorList>
            <consortium name="Ensembl"/>
        </authorList>
    </citation>
    <scope>IDENTIFICATION</scope>
</reference>
<sequence>MQSPWSVVRYYLWDAGIQSWRVTPNLAETCCPGC</sequence>
<reference evidence="2" key="2">
    <citation type="journal article" date="2013" name="Nat. Genet.">
        <title>The draft genomes of soft-shell turtle and green sea turtle yield insights into the development and evolution of the turtle-specific body plan.</title>
        <authorList>
            <person name="Wang Z."/>
            <person name="Pascual-Anaya J."/>
            <person name="Zadissa A."/>
            <person name="Li W."/>
            <person name="Niimura Y."/>
            <person name="Huang Z."/>
            <person name="Li C."/>
            <person name="White S."/>
            <person name="Xiong Z."/>
            <person name="Fang D."/>
            <person name="Wang B."/>
            <person name="Ming Y."/>
            <person name="Chen Y."/>
            <person name="Zheng Y."/>
            <person name="Kuraku S."/>
            <person name="Pignatelli M."/>
            <person name="Herrero J."/>
            <person name="Beal K."/>
            <person name="Nozawa M."/>
            <person name="Li Q."/>
            <person name="Wang J."/>
            <person name="Zhang H."/>
            <person name="Yu L."/>
            <person name="Shigenobu S."/>
            <person name="Wang J."/>
            <person name="Liu J."/>
            <person name="Flicek P."/>
            <person name="Searle S."/>
            <person name="Wang J."/>
            <person name="Kuratani S."/>
            <person name="Yin Y."/>
            <person name="Aken B."/>
            <person name="Zhang G."/>
            <person name="Irie N."/>
        </authorList>
    </citation>
    <scope>NUCLEOTIDE SEQUENCE [LARGE SCALE GENOMIC DNA]</scope>
    <source>
        <strain evidence="2">Daiwa-1</strain>
    </source>
</reference>